<keyword evidence="2" id="KW-1185">Reference proteome</keyword>
<dbReference type="Proteomes" id="UP000304953">
    <property type="component" value="Unassembled WGS sequence"/>
</dbReference>
<proteinExistence type="predicted"/>
<dbReference type="EMBL" id="SRYA01000004">
    <property type="protein sequence ID" value="TGY97870.1"/>
    <property type="molecule type" value="Genomic_DNA"/>
</dbReference>
<evidence type="ECO:0000313" key="1">
    <source>
        <dbReference type="EMBL" id="TGY97870.1"/>
    </source>
</evidence>
<reference evidence="1" key="1">
    <citation type="submission" date="2019-04" db="EMBL/GenBank/DDBJ databases">
        <title>Microbes associate with the intestines of laboratory mice.</title>
        <authorList>
            <person name="Navarre W."/>
            <person name="Wong E."/>
            <person name="Huang K."/>
            <person name="Tropini C."/>
            <person name="Ng K."/>
            <person name="Yu B."/>
        </authorList>
    </citation>
    <scope>NUCLEOTIDE SEQUENCE</scope>
    <source>
        <strain evidence="1">NM01_1-7b</strain>
    </source>
</reference>
<protein>
    <submittedName>
        <fullName evidence="1">Uncharacterized protein</fullName>
    </submittedName>
</protein>
<accession>A0AC61S0Q3</accession>
<evidence type="ECO:0000313" key="2">
    <source>
        <dbReference type="Proteomes" id="UP000304953"/>
    </source>
</evidence>
<comment type="caution">
    <text evidence="1">The sequence shown here is derived from an EMBL/GenBank/DDBJ whole genome shotgun (WGS) entry which is preliminary data.</text>
</comment>
<organism evidence="1 2">
    <name type="scientific">Petralouisia muris</name>
    <dbReference type="NCBI Taxonomy" id="3032872"/>
    <lineage>
        <taxon>Bacteria</taxon>
        <taxon>Bacillati</taxon>
        <taxon>Bacillota</taxon>
        <taxon>Clostridia</taxon>
        <taxon>Lachnospirales</taxon>
        <taxon>Lachnospiraceae</taxon>
        <taxon>Petralouisia</taxon>
    </lineage>
</organism>
<sequence length="585" mass="68939">MCYTKEQREKELKSHCFREKIEGCKDDLPYDGFLETDHVLCAILLRLADVLDFDMSRAPHVLYEFQKISTTGNPSAETEWKKYQVSNGFKLMQENRTLVYRAVCEDMQDEYTIMNFLDYVDEELENCSLKLKQYGHAKWKSINIPMKAERYIERRGYQTGEYRLTLEADNVLDLLMGDDLYSADVTFIRELLQNALDAVRARRAVDYRWNWEEENYIIVSDWSDKEENQWFRIDDSGIGMDEQAIMNYFLRVGRSYYQSDEFKKLKYDNKRNYDFMPISKFGIGILSCFLKGGRMEVSTRRCQSGEGIRFSMKGTKGYYSLAVEEKLIPDRAGINGCRENVRWFPMKAAGYIELVGRKIFSSGLGCQYPSYYGNMEYGKFTDLLNDAEFCIQAEEMLECRSGVSIKDMKEKMALSSGKEEIAVTGFWNIFYDYDEPRLYFLKIFERVLLQTEFEISWDFNRNGAIEYFITGIRKTPVLAAEKELLPMTFVHSFNNNTKLLTNADNLDRCALNAEHPFLVWLMKNAEFLAIRYKSLWKRIRKNICLLDSEHMKTEIDNFLKEIQKRGEIYIPDNVWVKDEDFLELF</sequence>
<name>A0AC61S0Q3_9FIRM</name>
<gene>
    <name evidence="1" type="ORF">E5329_03215</name>
</gene>